<dbReference type="Proteomes" id="UP000076104">
    <property type="component" value="Chromosome"/>
</dbReference>
<keyword evidence="2" id="KW-1185">Reference proteome</keyword>
<dbReference type="SUPFAM" id="SSF53756">
    <property type="entry name" value="UDP-Glycosyltransferase/glycogen phosphorylase"/>
    <property type="match status" value="1"/>
</dbReference>
<dbReference type="GeneID" id="33060836"/>
<evidence type="ECO:0000313" key="2">
    <source>
        <dbReference type="Proteomes" id="UP000076104"/>
    </source>
</evidence>
<sequence length="387" mass="43064">MSNKKEKIAIVSRGFWPESPAIGEALLLLSEILVEDKQSLVITQVGKNFLNKLQKEKRGRGVTFSTLPALTDSSSNIVFRILELLLFTGFTFTSLLYHRPDKVYVATNPPIFTPLAVRWYCELFGKDYVYHLQDIHPEITSIVTGKRNVITRLISSIDNKTVKKASTIITLTEQMKSYLTKRASSKLPIKLLNNPSVKAASLTSDDTHDRIKGFVYCGNAGRLQRIPLLIEAIQSYINNGGSLPFVFAGGGVYSSEIEQLAIRFENVTYLGVLPANEASELLRQYSFGLMPIDDEVTKYAFPSKSSSYVFAGCQIVAICGKGTSVAEWVDTNKLGYVAEPNVESLVSLFHELEKDPLPELNVSPDMLEELTPQYHATSLKEILLQVN</sequence>
<keyword evidence="1" id="KW-0808">Transferase</keyword>
<reference evidence="1 2" key="1">
    <citation type="submission" date="2016-03" db="EMBL/GenBank/DDBJ databases">
        <title>Genome sequencing of Psychrobacter alimentarius PAMC 27889.</title>
        <authorList>
            <person name="Lee J."/>
            <person name="Kim O.-S."/>
        </authorList>
    </citation>
    <scope>NUCLEOTIDE SEQUENCE [LARGE SCALE GENOMIC DNA]</scope>
    <source>
        <strain evidence="1 2">PAMC 27889</strain>
    </source>
</reference>
<dbReference type="RefSeq" id="WP_062844054.1">
    <property type="nucleotide sequence ID" value="NZ_CP014945.1"/>
</dbReference>
<organism evidence="1 2">
    <name type="scientific">Psychrobacter alimentarius</name>
    <dbReference type="NCBI Taxonomy" id="261164"/>
    <lineage>
        <taxon>Bacteria</taxon>
        <taxon>Pseudomonadati</taxon>
        <taxon>Pseudomonadota</taxon>
        <taxon>Gammaproteobacteria</taxon>
        <taxon>Moraxellales</taxon>
        <taxon>Moraxellaceae</taxon>
        <taxon>Psychrobacter</taxon>
    </lineage>
</organism>
<accession>A0ABN4N2B0</accession>
<proteinExistence type="predicted"/>
<dbReference type="GO" id="GO:0016740">
    <property type="term" value="F:transferase activity"/>
    <property type="evidence" value="ECO:0007669"/>
    <property type="project" value="UniProtKB-KW"/>
</dbReference>
<evidence type="ECO:0000313" key="1">
    <source>
        <dbReference type="EMBL" id="AMT96351.1"/>
    </source>
</evidence>
<protein>
    <submittedName>
        <fullName evidence="1">Glycosyl transferase</fullName>
    </submittedName>
</protein>
<dbReference type="Gene3D" id="3.40.50.2000">
    <property type="entry name" value="Glycogen Phosphorylase B"/>
    <property type="match status" value="1"/>
</dbReference>
<dbReference type="EMBL" id="CP014945">
    <property type="protein sequence ID" value="AMT96351.1"/>
    <property type="molecule type" value="Genomic_DNA"/>
</dbReference>
<gene>
    <name evidence="1" type="ORF">A3K91_0729</name>
</gene>
<name>A0ABN4N2B0_9GAMM</name>